<accession>A0ABN9UQJ0</accession>
<feature type="region of interest" description="Disordered" evidence="1">
    <location>
        <begin position="72"/>
        <end position="103"/>
    </location>
</feature>
<sequence length="103" mass="11581">MRQRCSHSILLAYRRAALLPAVPPEVARMLRPSVRARHVLQCERVSETAGPFFHRFQTYSIVFHAAGAAVGKRTPGGALSQQPRKTSYQRCWHKARPERAGST</sequence>
<comment type="caution">
    <text evidence="2">The sequence shown here is derived from an EMBL/GenBank/DDBJ whole genome shotgun (WGS) entry which is preliminary data.</text>
</comment>
<proteinExistence type="predicted"/>
<gene>
    <name evidence="2" type="ORF">PCOR1329_LOCUS50560</name>
</gene>
<reference evidence="2" key="1">
    <citation type="submission" date="2023-10" db="EMBL/GenBank/DDBJ databases">
        <authorList>
            <person name="Chen Y."/>
            <person name="Shah S."/>
            <person name="Dougan E. K."/>
            <person name="Thang M."/>
            <person name="Chan C."/>
        </authorList>
    </citation>
    <scope>NUCLEOTIDE SEQUENCE [LARGE SCALE GENOMIC DNA]</scope>
</reference>
<evidence type="ECO:0000313" key="3">
    <source>
        <dbReference type="Proteomes" id="UP001189429"/>
    </source>
</evidence>
<keyword evidence="3" id="KW-1185">Reference proteome</keyword>
<feature type="non-terminal residue" evidence="2">
    <location>
        <position position="103"/>
    </location>
</feature>
<evidence type="ECO:0000256" key="1">
    <source>
        <dbReference type="SAM" id="MobiDB-lite"/>
    </source>
</evidence>
<protein>
    <submittedName>
        <fullName evidence="2">Uncharacterized protein</fullName>
    </submittedName>
</protein>
<organism evidence="2 3">
    <name type="scientific">Prorocentrum cordatum</name>
    <dbReference type="NCBI Taxonomy" id="2364126"/>
    <lineage>
        <taxon>Eukaryota</taxon>
        <taxon>Sar</taxon>
        <taxon>Alveolata</taxon>
        <taxon>Dinophyceae</taxon>
        <taxon>Prorocentrales</taxon>
        <taxon>Prorocentraceae</taxon>
        <taxon>Prorocentrum</taxon>
    </lineage>
</organism>
<evidence type="ECO:0000313" key="2">
    <source>
        <dbReference type="EMBL" id="CAK0862046.1"/>
    </source>
</evidence>
<dbReference type="EMBL" id="CAUYUJ010016119">
    <property type="protein sequence ID" value="CAK0862046.1"/>
    <property type="molecule type" value="Genomic_DNA"/>
</dbReference>
<feature type="compositionally biased region" description="Polar residues" evidence="1">
    <location>
        <begin position="79"/>
        <end position="89"/>
    </location>
</feature>
<name>A0ABN9UQJ0_9DINO</name>
<dbReference type="Proteomes" id="UP001189429">
    <property type="component" value="Unassembled WGS sequence"/>
</dbReference>